<dbReference type="NCBIfam" id="TIGR00668">
    <property type="entry name" value="apaH"/>
    <property type="match status" value="1"/>
</dbReference>
<dbReference type="InterPro" id="IPR004843">
    <property type="entry name" value="Calcineurin-like_PHP"/>
</dbReference>
<evidence type="ECO:0000256" key="7">
    <source>
        <dbReference type="ARBA" id="ARBA00033210"/>
    </source>
</evidence>
<sequence>MALYCIGDIQGCDHALQRLLDLIGFSASRDTVYLLGDLVNRGPGSAAVLRRCMAHGDALRPLLGNHDLHLLAAAHGARKPSRRDTLADVLEAPDRDALLQWLRAQPLARRHIHGQQPLLMVHAGVLPSWTADETLQLAGEVESALQGPDLRAFLHQMYGNTPARWDPALAGPDRLRVIVNALTRLRFCSDEGVMDFESTESAAAAPPGLMPWFEVPGRATAATLIAFGHWSTLGWLNRRHCLGLDTGCVWGGCLSAVRFGNSLDDRELLQVHCPQAQAPG</sequence>
<gene>
    <name evidence="10" type="ORF">AcdelDRAFT_2693</name>
</gene>
<evidence type="ECO:0000259" key="9">
    <source>
        <dbReference type="Pfam" id="PF00149"/>
    </source>
</evidence>
<keyword evidence="11" id="KW-1185">Reference proteome</keyword>
<dbReference type="PANTHER" id="PTHR40942:SF4">
    <property type="entry name" value="CYTOCHROME C5"/>
    <property type="match status" value="1"/>
</dbReference>
<proteinExistence type="inferred from homology"/>
<dbReference type="RefSeq" id="WP_005797504.1">
    <property type="nucleotide sequence ID" value="NZ_ACQT01000101.1"/>
</dbReference>
<dbReference type="SUPFAM" id="SSF56300">
    <property type="entry name" value="Metallo-dependent phosphatases"/>
    <property type="match status" value="1"/>
</dbReference>
<dbReference type="EC" id="3.6.1.41" evidence="3"/>
<evidence type="ECO:0000313" key="11">
    <source>
        <dbReference type="Proteomes" id="UP000003856"/>
    </source>
</evidence>
<dbReference type="PANTHER" id="PTHR40942">
    <property type="match status" value="1"/>
</dbReference>
<dbReference type="OrthoDB" id="9807890at2"/>
<evidence type="ECO:0000256" key="4">
    <source>
        <dbReference type="ARBA" id="ARBA00022801"/>
    </source>
</evidence>
<dbReference type="InterPro" id="IPR004617">
    <property type="entry name" value="ApaH"/>
</dbReference>
<comment type="function">
    <text evidence="1">Hydrolyzes diadenosine 5',5'''-P1,P4-tetraphosphate to yield ADP.</text>
</comment>
<evidence type="ECO:0000256" key="2">
    <source>
        <dbReference type="ARBA" id="ARBA00005419"/>
    </source>
</evidence>
<reference evidence="10 11" key="1">
    <citation type="submission" date="2009-05" db="EMBL/GenBank/DDBJ databases">
        <title>The draft genome of Acidovorax delafieldii 2AN.</title>
        <authorList>
            <consortium name="US DOE Joint Genome Institute (JGI-PGF)"/>
            <person name="Lucas S."/>
            <person name="Copeland A."/>
            <person name="Lapidus A."/>
            <person name="Glavina del Rio T."/>
            <person name="Tice H."/>
            <person name="Bruce D."/>
            <person name="Goodwin L."/>
            <person name="Pitluck S."/>
            <person name="Larimer F."/>
            <person name="Land M.L."/>
            <person name="Hauser L."/>
            <person name="Shelobolina E.S."/>
            <person name="Picardal F."/>
            <person name="Roden E."/>
            <person name="Emerson D."/>
        </authorList>
    </citation>
    <scope>NUCLEOTIDE SEQUENCE [LARGE SCALE GENOMIC DNA]</scope>
    <source>
        <strain evidence="10 11">2AN</strain>
    </source>
</reference>
<dbReference type="PATRIC" id="fig|573060.9.peg.2373"/>
<comment type="similarity">
    <text evidence="2">Belongs to the Ap4A hydrolase family.</text>
</comment>
<accession>C5T713</accession>
<dbReference type="Pfam" id="PF00149">
    <property type="entry name" value="Metallophos"/>
    <property type="match status" value="1"/>
</dbReference>
<protein>
    <recommendedName>
        <fullName evidence="3">bis(5'-nucleosyl)-tetraphosphatase (symmetrical)</fullName>
        <ecNumber evidence="3">3.6.1.41</ecNumber>
    </recommendedName>
    <alternativeName>
        <fullName evidence="6">Ap4A hydrolase</fullName>
    </alternativeName>
    <alternativeName>
        <fullName evidence="5">Diadenosine 5',5'''-P1,P4-tetraphosphate pyrophosphohydrolase</fullName>
    </alternativeName>
    <alternativeName>
        <fullName evidence="7">Diadenosine tetraphosphatase</fullName>
    </alternativeName>
</protein>
<dbReference type="GO" id="GO:0008803">
    <property type="term" value="F:bis(5'-nucleosyl)-tetraphosphatase (symmetrical) activity"/>
    <property type="evidence" value="ECO:0007669"/>
    <property type="project" value="UniProtKB-EC"/>
</dbReference>
<dbReference type="CDD" id="cd07422">
    <property type="entry name" value="MPP_ApaH"/>
    <property type="match status" value="1"/>
</dbReference>
<evidence type="ECO:0000256" key="5">
    <source>
        <dbReference type="ARBA" id="ARBA00031248"/>
    </source>
</evidence>
<name>C5T713_ACIDE</name>
<dbReference type="PIRSF" id="PIRSF000903">
    <property type="entry name" value="B5n-ttraPtase_sm"/>
    <property type="match status" value="1"/>
</dbReference>
<dbReference type="InterPro" id="IPR029052">
    <property type="entry name" value="Metallo-depent_PP-like"/>
</dbReference>
<comment type="catalytic activity">
    <reaction evidence="8">
        <text>P(1),P(4)-bis(5'-adenosyl) tetraphosphate + H2O = 2 ADP + 2 H(+)</text>
        <dbReference type="Rhea" id="RHEA:24252"/>
        <dbReference type="ChEBI" id="CHEBI:15377"/>
        <dbReference type="ChEBI" id="CHEBI:15378"/>
        <dbReference type="ChEBI" id="CHEBI:58141"/>
        <dbReference type="ChEBI" id="CHEBI:456216"/>
        <dbReference type="EC" id="3.6.1.41"/>
    </reaction>
</comment>
<evidence type="ECO:0000256" key="8">
    <source>
        <dbReference type="ARBA" id="ARBA00049417"/>
    </source>
</evidence>
<keyword evidence="4 10" id="KW-0378">Hydrolase</keyword>
<dbReference type="EMBL" id="ACQT01000101">
    <property type="protein sequence ID" value="EER59726.1"/>
    <property type="molecule type" value="Genomic_DNA"/>
</dbReference>
<dbReference type="NCBIfam" id="NF001204">
    <property type="entry name" value="PRK00166.1"/>
    <property type="match status" value="1"/>
</dbReference>
<organism evidence="10 11">
    <name type="scientific">Acidovorax delafieldii 2AN</name>
    <dbReference type="NCBI Taxonomy" id="573060"/>
    <lineage>
        <taxon>Bacteria</taxon>
        <taxon>Pseudomonadati</taxon>
        <taxon>Pseudomonadota</taxon>
        <taxon>Betaproteobacteria</taxon>
        <taxon>Burkholderiales</taxon>
        <taxon>Comamonadaceae</taxon>
        <taxon>Acidovorax</taxon>
    </lineage>
</organism>
<dbReference type="Gene3D" id="3.60.21.10">
    <property type="match status" value="1"/>
</dbReference>
<dbReference type="Proteomes" id="UP000003856">
    <property type="component" value="Unassembled WGS sequence"/>
</dbReference>
<dbReference type="AlphaFoldDB" id="C5T713"/>
<comment type="caution">
    <text evidence="10">The sequence shown here is derived from an EMBL/GenBank/DDBJ whole genome shotgun (WGS) entry which is preliminary data.</text>
</comment>
<evidence type="ECO:0000256" key="6">
    <source>
        <dbReference type="ARBA" id="ARBA00032248"/>
    </source>
</evidence>
<evidence type="ECO:0000256" key="1">
    <source>
        <dbReference type="ARBA" id="ARBA00003413"/>
    </source>
</evidence>
<feature type="domain" description="Calcineurin-like phosphoesterase" evidence="9">
    <location>
        <begin position="3"/>
        <end position="143"/>
    </location>
</feature>
<evidence type="ECO:0000313" key="10">
    <source>
        <dbReference type="EMBL" id="EER59726.1"/>
    </source>
</evidence>
<evidence type="ECO:0000256" key="3">
    <source>
        <dbReference type="ARBA" id="ARBA00012506"/>
    </source>
</evidence>